<dbReference type="AlphaFoldDB" id="X1SZT8"/>
<accession>X1SZT8</accession>
<sequence length="88" mass="10089">YLGIKCSCRIFDVYQQIVIPDEPILKRFNVDLKAILPRVDKWREERLADSSICYVPDKWRPVILPDGSKIAYDGDIVIAKPVITAEKA</sequence>
<name>X1SZT8_9ZZZZ</name>
<proteinExistence type="predicted"/>
<feature type="non-terminal residue" evidence="1">
    <location>
        <position position="1"/>
    </location>
</feature>
<comment type="caution">
    <text evidence="1">The sequence shown here is derived from an EMBL/GenBank/DDBJ whole genome shotgun (WGS) entry which is preliminary data.</text>
</comment>
<dbReference type="EMBL" id="BARW01005572">
    <property type="protein sequence ID" value="GAI80865.1"/>
    <property type="molecule type" value="Genomic_DNA"/>
</dbReference>
<gene>
    <name evidence="1" type="ORF">S12H4_12028</name>
</gene>
<protein>
    <submittedName>
        <fullName evidence="1">Uncharacterized protein</fullName>
    </submittedName>
</protein>
<organism evidence="1">
    <name type="scientific">marine sediment metagenome</name>
    <dbReference type="NCBI Taxonomy" id="412755"/>
    <lineage>
        <taxon>unclassified sequences</taxon>
        <taxon>metagenomes</taxon>
        <taxon>ecological metagenomes</taxon>
    </lineage>
</organism>
<reference evidence="1" key="1">
    <citation type="journal article" date="2014" name="Front. Microbiol.">
        <title>High frequency of phylogenetically diverse reductive dehalogenase-homologous genes in deep subseafloor sedimentary metagenomes.</title>
        <authorList>
            <person name="Kawai M."/>
            <person name="Futagami T."/>
            <person name="Toyoda A."/>
            <person name="Takaki Y."/>
            <person name="Nishi S."/>
            <person name="Hori S."/>
            <person name="Arai W."/>
            <person name="Tsubouchi T."/>
            <person name="Morono Y."/>
            <person name="Uchiyama I."/>
            <person name="Ito T."/>
            <person name="Fujiyama A."/>
            <person name="Inagaki F."/>
            <person name="Takami H."/>
        </authorList>
    </citation>
    <scope>NUCLEOTIDE SEQUENCE</scope>
    <source>
        <strain evidence="1">Expedition CK06-06</strain>
    </source>
</reference>
<evidence type="ECO:0000313" key="1">
    <source>
        <dbReference type="EMBL" id="GAI80865.1"/>
    </source>
</evidence>